<comment type="catalytic activity">
    <reaction evidence="1 15">
        <text>1-(5-phospho-beta-D-ribosyl)-ATP + diphosphate = 5-phospho-alpha-D-ribose 1-diphosphate + ATP</text>
        <dbReference type="Rhea" id="RHEA:18473"/>
        <dbReference type="ChEBI" id="CHEBI:30616"/>
        <dbReference type="ChEBI" id="CHEBI:33019"/>
        <dbReference type="ChEBI" id="CHEBI:58017"/>
        <dbReference type="ChEBI" id="CHEBI:73183"/>
        <dbReference type="EC" id="2.4.2.17"/>
    </reaction>
</comment>
<reference evidence="17 18" key="1">
    <citation type="submission" date="2019-10" db="EMBL/GenBank/DDBJ databases">
        <title>Rubrobacter sp nov SCSIO 52915 isolated from a deep-sea sediment in the South China Sea.</title>
        <authorList>
            <person name="Chen R.W."/>
        </authorList>
    </citation>
    <scope>NUCLEOTIDE SEQUENCE [LARGE SCALE GENOMIC DNA]</scope>
    <source>
        <strain evidence="17 18">SCSIO 52915</strain>
    </source>
</reference>
<evidence type="ECO:0000256" key="11">
    <source>
        <dbReference type="ARBA" id="ARBA00022741"/>
    </source>
</evidence>
<keyword evidence="8 15" id="KW-0028">Amino-acid biosynthesis</keyword>
<dbReference type="GO" id="GO:0000105">
    <property type="term" value="P:L-histidine biosynthetic process"/>
    <property type="evidence" value="ECO:0007669"/>
    <property type="project" value="UniProtKB-UniRule"/>
</dbReference>
<dbReference type="SUPFAM" id="SSF53850">
    <property type="entry name" value="Periplasmic binding protein-like II"/>
    <property type="match status" value="1"/>
</dbReference>
<dbReference type="GO" id="GO:0005737">
    <property type="term" value="C:cytoplasm"/>
    <property type="evidence" value="ECO:0007669"/>
    <property type="project" value="UniProtKB-SubCell"/>
</dbReference>
<dbReference type="InterPro" id="IPR013820">
    <property type="entry name" value="ATP_PRibTrfase_cat"/>
</dbReference>
<evidence type="ECO:0000256" key="8">
    <source>
        <dbReference type="ARBA" id="ARBA00022605"/>
    </source>
</evidence>
<dbReference type="PROSITE" id="PS01316">
    <property type="entry name" value="ATP_P_PHORIBOSYLTR"/>
    <property type="match status" value="1"/>
</dbReference>
<evidence type="ECO:0000256" key="3">
    <source>
        <dbReference type="ARBA" id="ARBA00004667"/>
    </source>
</evidence>
<feature type="domain" description="ATP phosphoribosyltransferase catalytic" evidence="16">
    <location>
        <begin position="55"/>
        <end position="212"/>
    </location>
</feature>
<evidence type="ECO:0000256" key="5">
    <source>
        <dbReference type="ARBA" id="ARBA00011946"/>
    </source>
</evidence>
<dbReference type="NCBIfam" id="TIGR00070">
    <property type="entry name" value="hisG"/>
    <property type="match status" value="1"/>
</dbReference>
<evidence type="ECO:0000256" key="7">
    <source>
        <dbReference type="ARBA" id="ARBA00022490"/>
    </source>
</evidence>
<keyword evidence="7 15" id="KW-0963">Cytoplasm</keyword>
<dbReference type="GO" id="GO:0005524">
    <property type="term" value="F:ATP binding"/>
    <property type="evidence" value="ECO:0007669"/>
    <property type="project" value="UniProtKB-KW"/>
</dbReference>
<evidence type="ECO:0000256" key="9">
    <source>
        <dbReference type="ARBA" id="ARBA00022676"/>
    </source>
</evidence>
<evidence type="ECO:0000256" key="6">
    <source>
        <dbReference type="ARBA" id="ARBA00020998"/>
    </source>
</evidence>
<comment type="similarity">
    <text evidence="4 15">Belongs to the ATP phosphoribosyltransferase family. Short subfamily.</text>
</comment>
<dbReference type="UniPathway" id="UPA00031">
    <property type="reaction ID" value="UER00006"/>
</dbReference>
<comment type="subcellular location">
    <subcellularLocation>
        <location evidence="2 15">Cytoplasm</location>
    </subcellularLocation>
</comment>
<evidence type="ECO:0000256" key="13">
    <source>
        <dbReference type="ARBA" id="ARBA00023102"/>
    </source>
</evidence>
<accession>A0A6G8PYI6</accession>
<keyword evidence="13 15" id="KW-0368">Histidine biosynthesis</keyword>
<keyword evidence="9 15" id="KW-0328">Glycosyltransferase</keyword>
<dbReference type="EC" id="2.4.2.17" evidence="5 15"/>
<dbReference type="RefSeq" id="WP_166396890.1">
    <property type="nucleotide sequence ID" value="NZ_CP045121.1"/>
</dbReference>
<evidence type="ECO:0000256" key="15">
    <source>
        <dbReference type="HAMAP-Rule" id="MF_01018"/>
    </source>
</evidence>
<name>A0A6G8PYI6_9ACTN</name>
<keyword evidence="12 15" id="KW-0067">ATP-binding</keyword>
<dbReference type="AlphaFoldDB" id="A0A6G8PYI6"/>
<evidence type="ECO:0000256" key="1">
    <source>
        <dbReference type="ARBA" id="ARBA00000915"/>
    </source>
</evidence>
<dbReference type="Proteomes" id="UP000502706">
    <property type="component" value="Chromosome"/>
</dbReference>
<keyword evidence="11 15" id="KW-0547">Nucleotide-binding</keyword>
<evidence type="ECO:0000313" key="17">
    <source>
        <dbReference type="EMBL" id="QIN79228.1"/>
    </source>
</evidence>
<comment type="function">
    <text evidence="14 15">Catalyzes the condensation of ATP and 5-phosphoribose 1-diphosphate to form N'-(5'-phosphoribosyl)-ATP (PR-ATP). Has a crucial role in the pathway because the rate of histidine biosynthesis seems to be controlled primarily by regulation of HisG enzymatic activity.</text>
</comment>
<evidence type="ECO:0000256" key="12">
    <source>
        <dbReference type="ARBA" id="ARBA00022840"/>
    </source>
</evidence>
<dbReference type="InterPro" id="IPR001348">
    <property type="entry name" value="ATP_PRibTrfase_HisG"/>
</dbReference>
<dbReference type="CDD" id="cd13595">
    <property type="entry name" value="PBP2_HisGs"/>
    <property type="match status" value="1"/>
</dbReference>
<dbReference type="InterPro" id="IPR024893">
    <property type="entry name" value="ATP_PRibTrfase_HisG_short"/>
</dbReference>
<keyword evidence="10 15" id="KW-0808">Transferase</keyword>
<dbReference type="InterPro" id="IPR018198">
    <property type="entry name" value="ATP_PRibTrfase_CS"/>
</dbReference>
<proteinExistence type="inferred from homology"/>
<dbReference type="KEGG" id="rmar:GBA65_12645"/>
<gene>
    <name evidence="15" type="primary">hisG</name>
    <name evidence="17" type="ORF">GBA65_12645</name>
</gene>
<evidence type="ECO:0000256" key="2">
    <source>
        <dbReference type="ARBA" id="ARBA00004496"/>
    </source>
</evidence>
<comment type="domain">
    <text evidence="15">Lacks the C-terminal regulatory region which is replaced by HisZ.</text>
</comment>
<evidence type="ECO:0000313" key="18">
    <source>
        <dbReference type="Proteomes" id="UP000502706"/>
    </source>
</evidence>
<dbReference type="EMBL" id="CP045121">
    <property type="protein sequence ID" value="QIN79228.1"/>
    <property type="molecule type" value="Genomic_DNA"/>
</dbReference>
<dbReference type="GO" id="GO:0003879">
    <property type="term" value="F:ATP phosphoribosyltransferase activity"/>
    <property type="evidence" value="ECO:0007669"/>
    <property type="project" value="UniProtKB-UniRule"/>
</dbReference>
<dbReference type="PANTHER" id="PTHR21403">
    <property type="entry name" value="ATP PHOSPHORIBOSYLTRANSFERASE ATP-PRTASE"/>
    <property type="match status" value="1"/>
</dbReference>
<evidence type="ECO:0000256" key="14">
    <source>
        <dbReference type="ARBA" id="ARBA00024861"/>
    </source>
</evidence>
<evidence type="ECO:0000256" key="4">
    <source>
        <dbReference type="ARBA" id="ARBA00009489"/>
    </source>
</evidence>
<protein>
    <recommendedName>
        <fullName evidence="6 15">ATP phosphoribosyltransferase</fullName>
        <shortName evidence="15">ATP-PRT</shortName>
        <shortName evidence="15">ATP-PRTase</shortName>
        <ecNumber evidence="5 15">2.4.2.17</ecNumber>
    </recommendedName>
</protein>
<dbReference type="Pfam" id="PF01634">
    <property type="entry name" value="HisG"/>
    <property type="match status" value="1"/>
</dbReference>
<evidence type="ECO:0000259" key="16">
    <source>
        <dbReference type="Pfam" id="PF01634"/>
    </source>
</evidence>
<dbReference type="PANTHER" id="PTHR21403:SF8">
    <property type="entry name" value="ATP PHOSPHORIBOSYLTRANSFERASE"/>
    <property type="match status" value="1"/>
</dbReference>
<sequence>MRAQDGILRVAVPKGAIFEDALRSLSAAGLPVGVLRENDRRLLYPAEGVEFVICRPTDVPVYVEYGAADIGIVGKDVLEEGQPNVVELMDLGTGWCQMILAAPSERAEGVREAIRHAEVVRVATKYPRTARAYFEGMGRQAEIIALHGSIELAPLVGLADCIVDLTATGTTLRENDLTVLDEISTSTARLIANRGSYRLRNAEVAALAGRMQRDEARIG</sequence>
<dbReference type="FunFam" id="3.40.190.10:FF:000008">
    <property type="entry name" value="ATP phosphoribosyltransferase"/>
    <property type="match status" value="1"/>
</dbReference>
<comment type="subunit">
    <text evidence="15">Heteromultimer composed of HisG and HisZ subunits.</text>
</comment>
<dbReference type="Gene3D" id="3.40.190.10">
    <property type="entry name" value="Periplasmic binding protein-like II"/>
    <property type="match status" value="2"/>
</dbReference>
<keyword evidence="18" id="KW-1185">Reference proteome</keyword>
<organism evidence="17 18">
    <name type="scientific">Rubrobacter marinus</name>
    <dbReference type="NCBI Taxonomy" id="2653852"/>
    <lineage>
        <taxon>Bacteria</taxon>
        <taxon>Bacillati</taxon>
        <taxon>Actinomycetota</taxon>
        <taxon>Rubrobacteria</taxon>
        <taxon>Rubrobacterales</taxon>
        <taxon>Rubrobacteraceae</taxon>
        <taxon>Rubrobacter</taxon>
    </lineage>
</organism>
<evidence type="ECO:0000256" key="10">
    <source>
        <dbReference type="ARBA" id="ARBA00022679"/>
    </source>
</evidence>
<dbReference type="HAMAP" id="MF_01018">
    <property type="entry name" value="HisG_Short"/>
    <property type="match status" value="1"/>
</dbReference>
<comment type="pathway">
    <text evidence="3 15">Amino-acid biosynthesis; L-histidine biosynthesis; L-histidine from 5-phospho-alpha-D-ribose 1-diphosphate: step 1/9.</text>
</comment>